<keyword evidence="3 7" id="KW-0812">Transmembrane</keyword>
<reference evidence="8 9" key="1">
    <citation type="submission" date="2020-08" db="EMBL/GenBank/DDBJ databases">
        <title>Genomic Encyclopedia of Archaeal and Bacterial Type Strains, Phase II (KMG-II): from individual species to whole genera.</title>
        <authorList>
            <person name="Goeker M."/>
        </authorList>
    </citation>
    <scope>NUCLEOTIDE SEQUENCE [LARGE SCALE GENOMIC DNA]</scope>
    <source>
        <strain evidence="8 9">5AG</strain>
    </source>
</reference>
<dbReference type="NCBIfam" id="TIGR00765">
    <property type="entry name" value="yihY_not_rbn"/>
    <property type="match status" value="1"/>
</dbReference>
<accession>A0A7W5PB88</accession>
<dbReference type="Proteomes" id="UP000553442">
    <property type="component" value="Unassembled WGS sequence"/>
</dbReference>
<feature type="transmembrane region" description="Helical" evidence="7">
    <location>
        <begin position="257"/>
        <end position="281"/>
    </location>
</feature>
<keyword evidence="5 7" id="KW-0472">Membrane</keyword>
<dbReference type="PANTHER" id="PTHR30213">
    <property type="entry name" value="INNER MEMBRANE PROTEIN YHJD"/>
    <property type="match status" value="1"/>
</dbReference>
<dbReference type="Pfam" id="PF03631">
    <property type="entry name" value="Virul_fac_BrkB"/>
    <property type="match status" value="1"/>
</dbReference>
<feature type="transmembrane region" description="Helical" evidence="7">
    <location>
        <begin position="37"/>
        <end position="65"/>
    </location>
</feature>
<keyword evidence="4 7" id="KW-1133">Transmembrane helix</keyword>
<organism evidence="8 9">
    <name type="scientific">Halomonas campaniensis</name>
    <dbReference type="NCBI Taxonomy" id="213554"/>
    <lineage>
        <taxon>Bacteria</taxon>
        <taxon>Pseudomonadati</taxon>
        <taxon>Pseudomonadota</taxon>
        <taxon>Gammaproteobacteria</taxon>
        <taxon>Oceanospirillales</taxon>
        <taxon>Halomonadaceae</taxon>
        <taxon>Halomonas</taxon>
    </lineage>
</organism>
<feature type="region of interest" description="Disordered" evidence="6">
    <location>
        <begin position="288"/>
        <end position="346"/>
    </location>
</feature>
<evidence type="ECO:0000256" key="5">
    <source>
        <dbReference type="ARBA" id="ARBA00023136"/>
    </source>
</evidence>
<protein>
    <submittedName>
        <fullName evidence="8">Membrane protein</fullName>
    </submittedName>
</protein>
<sequence>MAPPRRGRHAAQPRQIPGRGWLDILWRVKVQLADDRVGLLSAGIAFYALLSVFPAIAAVISLWALVLDPQDMARQIAELARHVPAEAAGLIEEQAREIGDNTPTGLSLTALGSLAIALFAASKGVRGLIIALNLVYGEDERRGPLGRLLVVSALTLGLIALTLVTIVVVALFPLASGQLGLTGAPAMLVGLVRWSALLLVMMAVIAVLYRFAPYRSSPRWEWVSVGTVTATLLWLLGSAGLSLYVGRMATLSQLYGSLGAVVVLMLWFWLSAFVVLLGAEINGEMERQTRRDTTVGEPRPLGERGAFVADTLGPRRPWRRDGEPDDPPEVPHDVPQDVPQDPGEPR</sequence>
<comment type="subcellular location">
    <subcellularLocation>
        <location evidence="1">Cell membrane</location>
        <topology evidence="1">Multi-pass membrane protein</topology>
    </subcellularLocation>
</comment>
<proteinExistence type="predicted"/>
<dbReference type="EMBL" id="JACHZF010000015">
    <property type="protein sequence ID" value="MBB3331415.1"/>
    <property type="molecule type" value="Genomic_DNA"/>
</dbReference>
<dbReference type="RefSeq" id="WP_183332031.1">
    <property type="nucleotide sequence ID" value="NZ_JACHZF010000015.1"/>
</dbReference>
<comment type="caution">
    <text evidence="8">The sequence shown here is derived from an EMBL/GenBank/DDBJ whole genome shotgun (WGS) entry which is preliminary data.</text>
</comment>
<dbReference type="PIRSF" id="PIRSF035875">
    <property type="entry name" value="RNase_BN"/>
    <property type="match status" value="1"/>
</dbReference>
<keyword evidence="9" id="KW-1185">Reference proteome</keyword>
<feature type="transmembrane region" description="Helical" evidence="7">
    <location>
        <begin position="110"/>
        <end position="136"/>
    </location>
</feature>
<evidence type="ECO:0000256" key="3">
    <source>
        <dbReference type="ARBA" id="ARBA00022692"/>
    </source>
</evidence>
<name>A0A7W5PB88_9GAMM</name>
<feature type="transmembrane region" description="Helical" evidence="7">
    <location>
        <begin position="223"/>
        <end position="245"/>
    </location>
</feature>
<evidence type="ECO:0000313" key="8">
    <source>
        <dbReference type="EMBL" id="MBB3331415.1"/>
    </source>
</evidence>
<dbReference type="AlphaFoldDB" id="A0A7W5PB88"/>
<dbReference type="InterPro" id="IPR017039">
    <property type="entry name" value="Virul_fac_BrkB"/>
</dbReference>
<keyword evidence="2" id="KW-1003">Cell membrane</keyword>
<gene>
    <name evidence="8" type="ORF">BDK63_002298</name>
</gene>
<evidence type="ECO:0000313" key="9">
    <source>
        <dbReference type="Proteomes" id="UP000553442"/>
    </source>
</evidence>
<feature type="compositionally biased region" description="Low complexity" evidence="6">
    <location>
        <begin position="336"/>
        <end position="346"/>
    </location>
</feature>
<evidence type="ECO:0000256" key="1">
    <source>
        <dbReference type="ARBA" id="ARBA00004651"/>
    </source>
</evidence>
<feature type="transmembrane region" description="Helical" evidence="7">
    <location>
        <begin position="192"/>
        <end position="211"/>
    </location>
</feature>
<dbReference type="GO" id="GO:0005886">
    <property type="term" value="C:plasma membrane"/>
    <property type="evidence" value="ECO:0007669"/>
    <property type="project" value="UniProtKB-SubCell"/>
</dbReference>
<dbReference type="PANTHER" id="PTHR30213:SF0">
    <property type="entry name" value="UPF0761 MEMBRANE PROTEIN YIHY"/>
    <property type="match status" value="1"/>
</dbReference>
<evidence type="ECO:0000256" key="7">
    <source>
        <dbReference type="SAM" id="Phobius"/>
    </source>
</evidence>
<feature type="transmembrane region" description="Helical" evidence="7">
    <location>
        <begin position="148"/>
        <end position="172"/>
    </location>
</feature>
<evidence type="ECO:0000256" key="6">
    <source>
        <dbReference type="SAM" id="MobiDB-lite"/>
    </source>
</evidence>
<evidence type="ECO:0000256" key="2">
    <source>
        <dbReference type="ARBA" id="ARBA00022475"/>
    </source>
</evidence>
<evidence type="ECO:0000256" key="4">
    <source>
        <dbReference type="ARBA" id="ARBA00022989"/>
    </source>
</evidence>